<dbReference type="Pfam" id="PF00122">
    <property type="entry name" value="E1-E2_ATPase"/>
    <property type="match status" value="1"/>
</dbReference>
<keyword evidence="11" id="KW-1003">Cell membrane</keyword>
<dbReference type="SFLD" id="SFLDS00003">
    <property type="entry name" value="Haloacid_Dehalogenase"/>
    <property type="match status" value="1"/>
</dbReference>
<dbReference type="SUPFAM" id="SSF56784">
    <property type="entry name" value="HAD-like"/>
    <property type="match status" value="1"/>
</dbReference>
<organism evidence="13 14">
    <name type="scientific">Clostridium cellulovorans (strain ATCC 35296 / DSM 3052 / OCM 3 / 743B)</name>
    <dbReference type="NCBI Taxonomy" id="573061"/>
    <lineage>
        <taxon>Bacteria</taxon>
        <taxon>Bacillati</taxon>
        <taxon>Bacillota</taxon>
        <taxon>Clostridia</taxon>
        <taxon>Eubacteriales</taxon>
        <taxon>Clostridiaceae</taxon>
        <taxon>Clostridium</taxon>
    </lineage>
</organism>
<feature type="transmembrane region" description="Helical" evidence="11">
    <location>
        <begin position="328"/>
        <end position="348"/>
    </location>
</feature>
<dbReference type="RefSeq" id="WP_010075432.1">
    <property type="nucleotide sequence ID" value="NC_014393.1"/>
</dbReference>
<dbReference type="InterPro" id="IPR044492">
    <property type="entry name" value="P_typ_ATPase_HD_dom"/>
</dbReference>
<dbReference type="InterPro" id="IPR018303">
    <property type="entry name" value="ATPase_P-typ_P_site"/>
</dbReference>
<feature type="transmembrane region" description="Helical" evidence="11">
    <location>
        <begin position="104"/>
        <end position="122"/>
    </location>
</feature>
<dbReference type="AlphaFoldDB" id="D9SPV3"/>
<evidence type="ECO:0000256" key="1">
    <source>
        <dbReference type="ARBA" id="ARBA00004141"/>
    </source>
</evidence>
<protein>
    <recommendedName>
        <fullName evidence="9">Cd(2+)-exporting ATPase</fullName>
        <ecNumber evidence="9">7.2.2.21</ecNumber>
    </recommendedName>
</protein>
<keyword evidence="11" id="KW-0547">Nucleotide-binding</keyword>
<evidence type="ECO:0000256" key="6">
    <source>
        <dbReference type="ARBA" id="ARBA00022967"/>
    </source>
</evidence>
<dbReference type="InterPro" id="IPR001757">
    <property type="entry name" value="P_typ_ATPase"/>
</dbReference>
<dbReference type="OrthoDB" id="9760364at2"/>
<evidence type="ECO:0000256" key="2">
    <source>
        <dbReference type="ARBA" id="ARBA00006024"/>
    </source>
</evidence>
<dbReference type="InterPro" id="IPR027256">
    <property type="entry name" value="P-typ_ATPase_IB"/>
</dbReference>
<evidence type="ECO:0000256" key="4">
    <source>
        <dbReference type="ARBA" id="ARBA00022692"/>
    </source>
</evidence>
<keyword evidence="8 11" id="KW-0472">Membrane</keyword>
<gene>
    <name evidence="13" type="ordered locus">Clocel_2373</name>
</gene>
<comment type="similarity">
    <text evidence="2 11">Belongs to the cation transport ATPase (P-type) (TC 3.A.3) family. Type IB subfamily.</text>
</comment>
<dbReference type="NCBIfam" id="TIGR01494">
    <property type="entry name" value="ATPase_P-type"/>
    <property type="match status" value="1"/>
</dbReference>
<comment type="catalytic activity">
    <reaction evidence="10">
        <text>Cd(2+)(in) + ATP + H2O = Cd(2+)(out) + ADP + phosphate + H(+)</text>
        <dbReference type="Rhea" id="RHEA:12132"/>
        <dbReference type="ChEBI" id="CHEBI:15377"/>
        <dbReference type="ChEBI" id="CHEBI:15378"/>
        <dbReference type="ChEBI" id="CHEBI:30616"/>
        <dbReference type="ChEBI" id="CHEBI:43474"/>
        <dbReference type="ChEBI" id="CHEBI:48775"/>
        <dbReference type="ChEBI" id="CHEBI:456216"/>
        <dbReference type="EC" id="7.2.2.21"/>
    </reaction>
</comment>
<dbReference type="GO" id="GO:0008551">
    <property type="term" value="F:P-type cadmium transporter activity"/>
    <property type="evidence" value="ECO:0007669"/>
    <property type="project" value="UniProtKB-EC"/>
</dbReference>
<dbReference type="NCBIfam" id="TIGR01525">
    <property type="entry name" value="ATPase-IB_hvy"/>
    <property type="match status" value="1"/>
</dbReference>
<accession>D9SPV3</accession>
<evidence type="ECO:0000256" key="11">
    <source>
        <dbReference type="RuleBase" id="RU362081"/>
    </source>
</evidence>
<dbReference type="HOGENOM" id="CLU_001771_6_2_9"/>
<dbReference type="PANTHER" id="PTHR48085">
    <property type="entry name" value="CADMIUM/ZINC-TRANSPORTING ATPASE HMA2-RELATED"/>
    <property type="match status" value="1"/>
</dbReference>
<proteinExistence type="inferred from homology"/>
<feature type="transmembrane region" description="Helical" evidence="11">
    <location>
        <begin position="128"/>
        <end position="147"/>
    </location>
</feature>
<dbReference type="InterPro" id="IPR059000">
    <property type="entry name" value="ATPase_P-type_domA"/>
</dbReference>
<evidence type="ECO:0000313" key="13">
    <source>
        <dbReference type="EMBL" id="ADL52089.1"/>
    </source>
</evidence>
<evidence type="ECO:0000256" key="8">
    <source>
        <dbReference type="ARBA" id="ARBA00023136"/>
    </source>
</evidence>
<dbReference type="InterPro" id="IPR051014">
    <property type="entry name" value="Cation_Transport_ATPase_IB"/>
</dbReference>
<dbReference type="PANTHER" id="PTHR48085:SF5">
    <property type="entry name" value="CADMIUM_ZINC-TRANSPORTING ATPASE HMA4-RELATED"/>
    <property type="match status" value="1"/>
</dbReference>
<evidence type="ECO:0000256" key="3">
    <source>
        <dbReference type="ARBA" id="ARBA00022539"/>
    </source>
</evidence>
<feature type="transmembrane region" description="Helical" evidence="11">
    <location>
        <begin position="658"/>
        <end position="680"/>
    </location>
</feature>
<feature type="transmembrane region" description="Helical" evidence="11">
    <location>
        <begin position="360"/>
        <end position="381"/>
    </location>
</feature>
<evidence type="ECO:0000256" key="7">
    <source>
        <dbReference type="ARBA" id="ARBA00022989"/>
    </source>
</evidence>
<sequence>MTDKFKGKIILLKDYHDTKENFNRDKDYEIKENRYKQLNSMDHSNEIEDRVLGKSEKRQEAKCSCGHDHEHSHSNCTCDVKKHHHEHCSCGCSHCEQEISISEIIRIAVATAMFMLPLMSIFSNTQKIIFYLGAYIISGYPVIGEALRNLFRGEIFDENTLMTLASLGAIYLGEFPEASAVMIFYCAGELFQSFSVTKSRASIRELLNLKVKSANKIVDDEIINISPEKLMVNDTILIKPGERVPIDGIVIDGNTTVDTSSLTGESLPKKIKPQEVLLSGFINISSPVRLRVIRRYEDSTVSRIMELVENSTDNKAKTERFLTRFSKIYSPIVVALALLLIIVPTYLLQIGSFQLWLHRALVFLAASCPCALILSIPLCYFMGIGVASKNGVLIKGSNYLEGLSRVDTVVFDKTGTLTKGVFDISKIIPSGNIKKEELLEILAHGEFYSNHPIAKSVLNNYKGKVDKNLLKDYVEIPGYGVKVRYKDETLILGSIKLMKRLNISCIDDIKGTIVYIALGNKYLGKVVFDDIIREESKKVIKDLVKMKINNIIMLTGDKKQSAELVGKALGINKMYAELLPQNKVEMMERIITKKNSTVVFIGDGINDAPVLARADIGISMGNIGSDAAIEASDIVLLRDNLESFSYAIKVSKYTKKIIIENIILALGIKSVVLVLGAFGVAAMWEAVFADVGVTLLAVLNCMRIKSSTFKIK</sequence>
<keyword evidence="3" id="KW-0104">Cadmium</keyword>
<dbReference type="InterPro" id="IPR036412">
    <property type="entry name" value="HAD-like_sf"/>
</dbReference>
<dbReference type="EMBL" id="CP002160">
    <property type="protein sequence ID" value="ADL52089.1"/>
    <property type="molecule type" value="Genomic_DNA"/>
</dbReference>
<dbReference type="EC" id="7.2.2.21" evidence="9"/>
<dbReference type="PRINTS" id="PR00120">
    <property type="entry name" value="HATPASE"/>
</dbReference>
<feature type="domain" description="P-type ATPase A" evidence="12">
    <location>
        <begin position="209"/>
        <end position="309"/>
    </location>
</feature>
<keyword evidence="4 11" id="KW-0812">Transmembrane</keyword>
<dbReference type="NCBIfam" id="TIGR01512">
    <property type="entry name" value="ATPase-IB2_Cd"/>
    <property type="match status" value="1"/>
</dbReference>
<dbReference type="STRING" id="573061.Clocel_2373"/>
<keyword evidence="5 11" id="KW-0479">Metal-binding</keyword>
<name>D9SPV3_CLOC7</name>
<keyword evidence="7 11" id="KW-1133">Transmembrane helix</keyword>
<dbReference type="KEGG" id="ccb:Clocel_2373"/>
<dbReference type="PROSITE" id="PS00154">
    <property type="entry name" value="ATPASE_E1_E2"/>
    <property type="match status" value="1"/>
</dbReference>
<keyword evidence="6" id="KW-1278">Translocase</keyword>
<dbReference type="InterPro" id="IPR023298">
    <property type="entry name" value="ATPase_P-typ_TM_dom_sf"/>
</dbReference>
<dbReference type="SUPFAM" id="SSF81653">
    <property type="entry name" value="Calcium ATPase, transduction domain A"/>
    <property type="match status" value="1"/>
</dbReference>
<dbReference type="eggNOG" id="COG2217">
    <property type="taxonomic scope" value="Bacteria"/>
</dbReference>
<dbReference type="InterPro" id="IPR008250">
    <property type="entry name" value="ATPase_P-typ_transduc_dom_A_sf"/>
</dbReference>
<evidence type="ECO:0000313" key="14">
    <source>
        <dbReference type="Proteomes" id="UP000002730"/>
    </source>
</evidence>
<dbReference type="GO" id="GO:0005886">
    <property type="term" value="C:plasma membrane"/>
    <property type="evidence" value="ECO:0007669"/>
    <property type="project" value="UniProtKB-SubCell"/>
</dbReference>
<dbReference type="Gene3D" id="3.40.1110.10">
    <property type="entry name" value="Calcium-transporting ATPase, cytoplasmic domain N"/>
    <property type="match status" value="1"/>
</dbReference>
<comment type="subcellular location">
    <subcellularLocation>
        <location evidence="11">Cell membrane</location>
    </subcellularLocation>
    <subcellularLocation>
        <location evidence="1">Membrane</location>
        <topology evidence="1">Multi-pass membrane protein</topology>
    </subcellularLocation>
</comment>
<dbReference type="SUPFAM" id="SSF81665">
    <property type="entry name" value="Calcium ATPase, transmembrane domain M"/>
    <property type="match status" value="1"/>
</dbReference>
<dbReference type="SFLD" id="SFLDG00002">
    <property type="entry name" value="C1.7:_P-type_atpase_like"/>
    <property type="match status" value="1"/>
</dbReference>
<dbReference type="Pfam" id="PF00702">
    <property type="entry name" value="Hydrolase"/>
    <property type="match status" value="1"/>
</dbReference>
<dbReference type="Gene3D" id="3.40.50.1000">
    <property type="entry name" value="HAD superfamily/HAD-like"/>
    <property type="match status" value="1"/>
</dbReference>
<dbReference type="GO" id="GO:0005524">
    <property type="term" value="F:ATP binding"/>
    <property type="evidence" value="ECO:0007669"/>
    <property type="project" value="UniProtKB-UniRule"/>
</dbReference>
<dbReference type="GO" id="GO:0016887">
    <property type="term" value="F:ATP hydrolysis activity"/>
    <property type="evidence" value="ECO:0007669"/>
    <property type="project" value="InterPro"/>
</dbReference>
<dbReference type="Gene3D" id="2.70.150.10">
    <property type="entry name" value="Calcium-transporting ATPase, cytoplasmic transduction domain A"/>
    <property type="match status" value="1"/>
</dbReference>
<evidence type="ECO:0000259" key="12">
    <source>
        <dbReference type="Pfam" id="PF00122"/>
    </source>
</evidence>
<dbReference type="PRINTS" id="PR00119">
    <property type="entry name" value="CATATPASE"/>
</dbReference>
<dbReference type="InterPro" id="IPR023299">
    <property type="entry name" value="ATPase_P-typ_cyto_dom_N"/>
</dbReference>
<evidence type="ECO:0000256" key="10">
    <source>
        <dbReference type="ARBA" id="ARBA00049338"/>
    </source>
</evidence>
<evidence type="ECO:0000256" key="9">
    <source>
        <dbReference type="ARBA" id="ARBA00039103"/>
    </source>
</evidence>
<keyword evidence="14" id="KW-1185">Reference proteome</keyword>
<dbReference type="Proteomes" id="UP000002730">
    <property type="component" value="Chromosome"/>
</dbReference>
<reference evidence="13 14" key="1">
    <citation type="submission" date="2010-08" db="EMBL/GenBank/DDBJ databases">
        <title>Complete sequence of Clostridium cellulovorans 743B.</title>
        <authorList>
            <consortium name="US DOE Joint Genome Institute"/>
            <person name="Lucas S."/>
            <person name="Copeland A."/>
            <person name="Lapidus A."/>
            <person name="Cheng J.-F."/>
            <person name="Bruce D."/>
            <person name="Goodwin L."/>
            <person name="Pitluck S."/>
            <person name="Chertkov O."/>
            <person name="Detter J.C."/>
            <person name="Han C."/>
            <person name="Tapia R."/>
            <person name="Land M."/>
            <person name="Hauser L."/>
            <person name="Chang Y.-J."/>
            <person name="Jeffries C."/>
            <person name="Kyrpides N."/>
            <person name="Ivanova N."/>
            <person name="Mikhailova N."/>
            <person name="Hemme C.L."/>
            <person name="Woyke T."/>
        </authorList>
    </citation>
    <scope>NUCLEOTIDE SEQUENCE [LARGE SCALE GENOMIC DNA]</scope>
    <source>
        <strain evidence="14">ATCC 35296 / DSM 3052 / OCM 3 / 743B</strain>
    </source>
</reference>
<dbReference type="SFLD" id="SFLDF00027">
    <property type="entry name" value="p-type_atpase"/>
    <property type="match status" value="1"/>
</dbReference>
<dbReference type="GO" id="GO:0046872">
    <property type="term" value="F:metal ion binding"/>
    <property type="evidence" value="ECO:0007669"/>
    <property type="project" value="UniProtKB-KW"/>
</dbReference>
<evidence type="ECO:0000256" key="5">
    <source>
        <dbReference type="ARBA" id="ARBA00022723"/>
    </source>
</evidence>
<dbReference type="InterPro" id="IPR023214">
    <property type="entry name" value="HAD_sf"/>
</dbReference>
<keyword evidence="11" id="KW-0067">ATP-binding</keyword>